<dbReference type="PROSITE" id="PS50195">
    <property type="entry name" value="PX"/>
    <property type="match status" value="1"/>
</dbReference>
<dbReference type="Pfam" id="PF00018">
    <property type="entry name" value="SH3_1"/>
    <property type="match status" value="1"/>
</dbReference>
<keyword evidence="8" id="KW-1185">Reference proteome</keyword>
<dbReference type="GO" id="GO:0030447">
    <property type="term" value="P:filamentous growth"/>
    <property type="evidence" value="ECO:0007669"/>
    <property type="project" value="UniProtKB-ARBA"/>
</dbReference>
<evidence type="ECO:0000259" key="5">
    <source>
        <dbReference type="PROSITE" id="PS50002"/>
    </source>
</evidence>
<feature type="compositionally biased region" description="Low complexity" evidence="4">
    <location>
        <begin position="425"/>
        <end position="434"/>
    </location>
</feature>
<dbReference type="CDD" id="cd06890">
    <property type="entry name" value="PX_Bem1p"/>
    <property type="match status" value="1"/>
</dbReference>
<dbReference type="InterPro" id="IPR001683">
    <property type="entry name" value="PX_dom"/>
</dbReference>
<dbReference type="InterPro" id="IPR035550">
    <property type="entry name" value="Bem1/Scd2_PX"/>
</dbReference>
<evidence type="ECO:0000313" key="7">
    <source>
        <dbReference type="EMBL" id="EMG45479.1"/>
    </source>
</evidence>
<dbReference type="eggNOG" id="KOG4773">
    <property type="taxonomic scope" value="Eukaryota"/>
</dbReference>
<dbReference type="CDD" id="cd00174">
    <property type="entry name" value="SH3"/>
    <property type="match status" value="1"/>
</dbReference>
<feature type="compositionally biased region" description="Low complexity" evidence="4">
    <location>
        <begin position="451"/>
        <end position="463"/>
    </location>
</feature>
<dbReference type="GO" id="GO:0043332">
    <property type="term" value="C:mating projection tip"/>
    <property type="evidence" value="ECO:0007669"/>
    <property type="project" value="TreeGrafter"/>
</dbReference>
<dbReference type="OrthoDB" id="548867at2759"/>
<protein>
    <recommendedName>
        <fullName evidence="9">SH3 domain-containing protein</fullName>
    </recommendedName>
</protein>
<reference evidence="7 8" key="1">
    <citation type="submission" date="2013-02" db="EMBL/GenBank/DDBJ databases">
        <title>Genome sequence of Candida maltosa Xu316, a potential industrial strain for xylitol and ethanol production.</title>
        <authorList>
            <person name="Yu J."/>
            <person name="Wang Q."/>
            <person name="Geng X."/>
            <person name="Bao W."/>
            <person name="He P."/>
            <person name="Cai J."/>
        </authorList>
    </citation>
    <scope>NUCLEOTIDE SEQUENCE [LARGE SCALE GENOMIC DNA]</scope>
    <source>
        <strain evidence="8">Xu316</strain>
    </source>
</reference>
<keyword evidence="1 3" id="KW-0728">SH3 domain</keyword>
<evidence type="ECO:0000256" key="1">
    <source>
        <dbReference type="ARBA" id="ARBA00022443"/>
    </source>
</evidence>
<dbReference type="OMA" id="WYRLDVE"/>
<dbReference type="Proteomes" id="UP000011777">
    <property type="component" value="Unassembled WGS sequence"/>
</dbReference>
<accession>M3JT61</accession>
<feature type="region of interest" description="Disordered" evidence="4">
    <location>
        <begin position="544"/>
        <end position="571"/>
    </location>
</feature>
<feature type="region of interest" description="Disordered" evidence="4">
    <location>
        <begin position="386"/>
        <end position="530"/>
    </location>
</feature>
<dbReference type="InterPro" id="IPR051228">
    <property type="entry name" value="NADPH_Oxidase/PX-Domain"/>
</dbReference>
<keyword evidence="2" id="KW-0677">Repeat</keyword>
<evidence type="ECO:0000256" key="3">
    <source>
        <dbReference type="PROSITE-ProRule" id="PRU00192"/>
    </source>
</evidence>
<dbReference type="SUPFAM" id="SSF50044">
    <property type="entry name" value="SH3-domain"/>
    <property type="match status" value="1"/>
</dbReference>
<evidence type="ECO:0000256" key="2">
    <source>
        <dbReference type="ARBA" id="ARBA00022737"/>
    </source>
</evidence>
<organism evidence="7 8">
    <name type="scientific">Candida maltosa (strain Xu316)</name>
    <name type="common">Yeast</name>
    <dbReference type="NCBI Taxonomy" id="1245528"/>
    <lineage>
        <taxon>Eukaryota</taxon>
        <taxon>Fungi</taxon>
        <taxon>Dikarya</taxon>
        <taxon>Ascomycota</taxon>
        <taxon>Saccharomycotina</taxon>
        <taxon>Pichiomycetes</taxon>
        <taxon>Debaryomycetaceae</taxon>
        <taxon>Candida/Lodderomyces clade</taxon>
        <taxon>Candida</taxon>
    </lineage>
</organism>
<dbReference type="PANTHER" id="PTHR15706:SF2">
    <property type="entry name" value="SH3 AND PX DOMAIN-CONTAINING PROTEIN 2A"/>
    <property type="match status" value="1"/>
</dbReference>
<feature type="region of interest" description="Disordered" evidence="4">
    <location>
        <begin position="238"/>
        <end position="260"/>
    </location>
</feature>
<evidence type="ECO:0000313" key="8">
    <source>
        <dbReference type="Proteomes" id="UP000011777"/>
    </source>
</evidence>
<proteinExistence type="predicted"/>
<dbReference type="InterPro" id="IPR001452">
    <property type="entry name" value="SH3_domain"/>
</dbReference>
<dbReference type="InterPro" id="IPR036871">
    <property type="entry name" value="PX_dom_sf"/>
</dbReference>
<dbReference type="PANTHER" id="PTHR15706">
    <property type="entry name" value="SH3 MULTIPLE DOMAIN"/>
    <property type="match status" value="1"/>
</dbReference>
<evidence type="ECO:0000256" key="4">
    <source>
        <dbReference type="SAM" id="MobiDB-lite"/>
    </source>
</evidence>
<dbReference type="Gene3D" id="2.30.30.40">
    <property type="entry name" value="SH3 Domains"/>
    <property type="match status" value="1"/>
</dbReference>
<comment type="caution">
    <text evidence="7">The sequence shown here is derived from an EMBL/GenBank/DDBJ whole genome shotgun (WGS) entry which is preliminary data.</text>
</comment>
<feature type="domain" description="SH3" evidence="5">
    <location>
        <begin position="34"/>
        <end position="96"/>
    </location>
</feature>
<evidence type="ECO:0000259" key="6">
    <source>
        <dbReference type="PROSITE" id="PS50195"/>
    </source>
</evidence>
<dbReference type="SMART" id="SM00326">
    <property type="entry name" value="SH3"/>
    <property type="match status" value="1"/>
</dbReference>
<dbReference type="PROSITE" id="PS50002">
    <property type="entry name" value="SH3"/>
    <property type="match status" value="1"/>
</dbReference>
<dbReference type="HOGENOM" id="CLU_019411_0_0_1"/>
<dbReference type="GO" id="GO:0030674">
    <property type="term" value="F:protein-macromolecule adaptor activity"/>
    <property type="evidence" value="ECO:0007669"/>
    <property type="project" value="TreeGrafter"/>
</dbReference>
<feature type="compositionally biased region" description="Low complexity" evidence="4">
    <location>
        <begin position="395"/>
        <end position="413"/>
    </location>
</feature>
<dbReference type="InterPro" id="IPR036028">
    <property type="entry name" value="SH3-like_dom_sf"/>
</dbReference>
<dbReference type="GO" id="GO:0005737">
    <property type="term" value="C:cytoplasm"/>
    <property type="evidence" value="ECO:0007669"/>
    <property type="project" value="TreeGrafter"/>
</dbReference>
<evidence type="ECO:0008006" key="9">
    <source>
        <dbReference type="Google" id="ProtNLM"/>
    </source>
</evidence>
<dbReference type="GO" id="GO:0000747">
    <property type="term" value="P:conjugation with cellular fusion"/>
    <property type="evidence" value="ECO:0007669"/>
    <property type="project" value="TreeGrafter"/>
</dbReference>
<dbReference type="SUPFAM" id="SSF64268">
    <property type="entry name" value="PX domain"/>
    <property type="match status" value="1"/>
</dbReference>
<dbReference type="Gene3D" id="3.30.1520.10">
    <property type="entry name" value="Phox-like domain"/>
    <property type="match status" value="1"/>
</dbReference>
<dbReference type="AlphaFoldDB" id="M3JT61"/>
<dbReference type="STRING" id="1245528.M3JT61"/>
<feature type="domain" description="PX" evidence="6">
    <location>
        <begin position="155"/>
        <end position="317"/>
    </location>
</feature>
<sequence length="671" mass="77219">MSKVSTTVDSLPLRSLTISKPKSTIKHEISSNLKCNIILVSKYSFQAETENELTIKKGDILKLLDRLDNGWLLVKFIDRVQPPGLIPATYVDIAVNDSVNPITLSWLQQYQQKSTDDDDNDNDNNNDTSHNDIIHELNYLDLQFNKVESKFKTINNKPYPIQASISNFLLYNNRYWYRLDVEYSDKSKSFLCRYYQDFYNLHIGLFELMEKLIQKTNQNGLLNDDSITMNNLKLPKLPEPIPSAPKRRKSKGVIDQEEEEDNEESELISLLLKRCNDLNVYMNKLMLNKYYQTSTVLIDWLELKDLPGFTITEESELSDLTNDEINDRILDGSINVVKNYNEKLHQRELLLKQKEIDELKHEKLPERSKSKNIYNNYQQAIQAMNRSNTVTTNGNNRKASVSSSNSPPTNHNSLIGNSFHKTNETSPTSSSSSPKSHHNKFRTSEPNYILSSSPNNKPKYNNYPPYPTNPPYSNNNQPLFQSAATPPLPQLHHPPYQHQHQQQPQTNSPKLSVNTNFHSPKLNNYQSPIISNHTSFPSPIMNTNSPNFSSPVQAKHTSNNNYGNHKSSPIISPTASFPTNNLINNNNSINRHQFIKCKILDNNGDIIAIKLNKSTIKSISDFKNLIKLKINYQRNLFIKLPNLNNFENIDVIKFNIIEFLRFNDKVYLKID</sequence>
<gene>
    <name evidence="7" type="ORF">G210_4336</name>
</gene>
<dbReference type="GO" id="GO:0035091">
    <property type="term" value="F:phosphatidylinositol binding"/>
    <property type="evidence" value="ECO:0007669"/>
    <property type="project" value="InterPro"/>
</dbReference>
<feature type="compositionally biased region" description="Low complexity" evidence="4">
    <location>
        <begin position="490"/>
        <end position="505"/>
    </location>
</feature>
<feature type="compositionally biased region" description="Polar residues" evidence="4">
    <location>
        <begin position="506"/>
        <end position="530"/>
    </location>
</feature>
<dbReference type="EMBL" id="AOGT01002456">
    <property type="protein sequence ID" value="EMG45479.1"/>
    <property type="molecule type" value="Genomic_DNA"/>
</dbReference>
<name>M3JT61_CANMX</name>